<accession>A0A9P5Q3H8</accession>
<comment type="caution">
    <text evidence="1">The sequence shown here is derived from an EMBL/GenBank/DDBJ whole genome shotgun (WGS) entry which is preliminary data.</text>
</comment>
<name>A0A9P5Q3H8_9AGAR</name>
<keyword evidence="2" id="KW-1185">Reference proteome</keyword>
<sequence>MRSGNNFDEYELPNGIKQIGSGIGFTYTVPAASRSKSSICNAGAPRRPHSIMPAFGLGLGLRTLGILRARSWREGQGGSESVRCSTEHQRRYGPYDTVTQMDSLLEDVAGEEVEKQDVFRYDSRWSMVPVDLCHAPISPQLSPVTATDSTVYSPLAGF</sequence>
<dbReference type="Proteomes" id="UP000772434">
    <property type="component" value="Unassembled WGS sequence"/>
</dbReference>
<dbReference type="EMBL" id="JADNRY010000015">
    <property type="protein sequence ID" value="KAF9074023.1"/>
    <property type="molecule type" value="Genomic_DNA"/>
</dbReference>
<proteinExistence type="predicted"/>
<organism evidence="1 2">
    <name type="scientific">Rhodocollybia butyracea</name>
    <dbReference type="NCBI Taxonomy" id="206335"/>
    <lineage>
        <taxon>Eukaryota</taxon>
        <taxon>Fungi</taxon>
        <taxon>Dikarya</taxon>
        <taxon>Basidiomycota</taxon>
        <taxon>Agaricomycotina</taxon>
        <taxon>Agaricomycetes</taxon>
        <taxon>Agaricomycetidae</taxon>
        <taxon>Agaricales</taxon>
        <taxon>Marasmiineae</taxon>
        <taxon>Omphalotaceae</taxon>
        <taxon>Rhodocollybia</taxon>
    </lineage>
</organism>
<gene>
    <name evidence="1" type="ORF">BDP27DRAFT_245688</name>
</gene>
<evidence type="ECO:0000313" key="2">
    <source>
        <dbReference type="Proteomes" id="UP000772434"/>
    </source>
</evidence>
<reference evidence="1" key="1">
    <citation type="submission" date="2020-11" db="EMBL/GenBank/DDBJ databases">
        <authorList>
            <consortium name="DOE Joint Genome Institute"/>
            <person name="Ahrendt S."/>
            <person name="Riley R."/>
            <person name="Andreopoulos W."/>
            <person name="Labutti K."/>
            <person name="Pangilinan J."/>
            <person name="Ruiz-Duenas F.J."/>
            <person name="Barrasa J.M."/>
            <person name="Sanchez-Garcia M."/>
            <person name="Camarero S."/>
            <person name="Miyauchi S."/>
            <person name="Serrano A."/>
            <person name="Linde D."/>
            <person name="Babiker R."/>
            <person name="Drula E."/>
            <person name="Ayuso-Fernandez I."/>
            <person name="Pacheco R."/>
            <person name="Padilla G."/>
            <person name="Ferreira P."/>
            <person name="Barriuso J."/>
            <person name="Kellner H."/>
            <person name="Castanera R."/>
            <person name="Alfaro M."/>
            <person name="Ramirez L."/>
            <person name="Pisabarro A.G."/>
            <person name="Kuo A."/>
            <person name="Tritt A."/>
            <person name="Lipzen A."/>
            <person name="He G."/>
            <person name="Yan M."/>
            <person name="Ng V."/>
            <person name="Cullen D."/>
            <person name="Martin F."/>
            <person name="Rosso M.-N."/>
            <person name="Henrissat B."/>
            <person name="Hibbett D."/>
            <person name="Martinez A.T."/>
            <person name="Grigoriev I.V."/>
        </authorList>
    </citation>
    <scope>NUCLEOTIDE SEQUENCE</scope>
    <source>
        <strain evidence="1">AH 40177</strain>
    </source>
</reference>
<evidence type="ECO:0000313" key="1">
    <source>
        <dbReference type="EMBL" id="KAF9074023.1"/>
    </source>
</evidence>
<protein>
    <submittedName>
        <fullName evidence="1">Uncharacterized protein</fullName>
    </submittedName>
</protein>
<dbReference type="OrthoDB" id="3040259at2759"/>
<dbReference type="AlphaFoldDB" id="A0A9P5Q3H8"/>